<name>J3LY47_ORYBR</name>
<accession>J3LY47</accession>
<evidence type="ECO:0000256" key="1">
    <source>
        <dbReference type="SAM" id="Phobius"/>
    </source>
</evidence>
<dbReference type="AlphaFoldDB" id="J3LY47"/>
<keyword evidence="1" id="KW-0812">Transmembrane</keyword>
<keyword evidence="1" id="KW-1133">Transmembrane helix</keyword>
<dbReference type="Proteomes" id="UP000006038">
    <property type="component" value="Chromosome 4"/>
</dbReference>
<dbReference type="EnsemblPlants" id="OB04G20720.1">
    <property type="protein sequence ID" value="OB04G20720.1"/>
    <property type="gene ID" value="OB04G20720"/>
</dbReference>
<proteinExistence type="predicted"/>
<feature type="transmembrane region" description="Helical" evidence="1">
    <location>
        <begin position="28"/>
        <end position="48"/>
    </location>
</feature>
<sequence>MSPFTDLDSYDNEVISSELNLPASFSSFLYTVINLPYAAILCNTFVPLKL</sequence>
<reference evidence="2" key="2">
    <citation type="submission" date="2013-04" db="UniProtKB">
        <authorList>
            <consortium name="EnsemblPlants"/>
        </authorList>
    </citation>
    <scope>IDENTIFICATION</scope>
</reference>
<dbReference type="Gramene" id="OB04G20720.1">
    <property type="protein sequence ID" value="OB04G20720.1"/>
    <property type="gene ID" value="OB04G20720"/>
</dbReference>
<keyword evidence="3" id="KW-1185">Reference proteome</keyword>
<keyword evidence="1" id="KW-0472">Membrane</keyword>
<evidence type="ECO:0000313" key="3">
    <source>
        <dbReference type="Proteomes" id="UP000006038"/>
    </source>
</evidence>
<evidence type="ECO:0000313" key="2">
    <source>
        <dbReference type="EnsemblPlants" id="OB04G20720.1"/>
    </source>
</evidence>
<protein>
    <submittedName>
        <fullName evidence="2">Uncharacterized protein</fullName>
    </submittedName>
</protein>
<dbReference type="HOGENOM" id="CLU_3127521_0_0_1"/>
<organism evidence="2">
    <name type="scientific">Oryza brachyantha</name>
    <name type="common">malo sina</name>
    <dbReference type="NCBI Taxonomy" id="4533"/>
    <lineage>
        <taxon>Eukaryota</taxon>
        <taxon>Viridiplantae</taxon>
        <taxon>Streptophyta</taxon>
        <taxon>Embryophyta</taxon>
        <taxon>Tracheophyta</taxon>
        <taxon>Spermatophyta</taxon>
        <taxon>Magnoliopsida</taxon>
        <taxon>Liliopsida</taxon>
        <taxon>Poales</taxon>
        <taxon>Poaceae</taxon>
        <taxon>BOP clade</taxon>
        <taxon>Oryzoideae</taxon>
        <taxon>Oryzeae</taxon>
        <taxon>Oryzinae</taxon>
        <taxon>Oryza</taxon>
    </lineage>
</organism>
<reference evidence="2" key="1">
    <citation type="journal article" date="2013" name="Nat. Commun.">
        <title>Whole-genome sequencing of Oryza brachyantha reveals mechanisms underlying Oryza genome evolution.</title>
        <authorList>
            <person name="Chen J."/>
            <person name="Huang Q."/>
            <person name="Gao D."/>
            <person name="Wang J."/>
            <person name="Lang Y."/>
            <person name="Liu T."/>
            <person name="Li B."/>
            <person name="Bai Z."/>
            <person name="Luis Goicoechea J."/>
            <person name="Liang C."/>
            <person name="Chen C."/>
            <person name="Zhang W."/>
            <person name="Sun S."/>
            <person name="Liao Y."/>
            <person name="Zhang X."/>
            <person name="Yang L."/>
            <person name="Song C."/>
            <person name="Wang M."/>
            <person name="Shi J."/>
            <person name="Liu G."/>
            <person name="Liu J."/>
            <person name="Zhou H."/>
            <person name="Zhou W."/>
            <person name="Yu Q."/>
            <person name="An N."/>
            <person name="Chen Y."/>
            <person name="Cai Q."/>
            <person name="Wang B."/>
            <person name="Liu B."/>
            <person name="Min J."/>
            <person name="Huang Y."/>
            <person name="Wu H."/>
            <person name="Li Z."/>
            <person name="Zhang Y."/>
            <person name="Yin Y."/>
            <person name="Song W."/>
            <person name="Jiang J."/>
            <person name="Jackson S.A."/>
            <person name="Wing R.A."/>
            <person name="Wang J."/>
            <person name="Chen M."/>
        </authorList>
    </citation>
    <scope>NUCLEOTIDE SEQUENCE [LARGE SCALE GENOMIC DNA]</scope>
    <source>
        <strain evidence="2">cv. IRGC 101232</strain>
    </source>
</reference>